<reference evidence="2" key="1">
    <citation type="submission" date="2020-02" db="EMBL/GenBank/DDBJ databases">
        <authorList>
            <person name="Meier V. D."/>
        </authorList>
    </citation>
    <scope>NUCLEOTIDE SEQUENCE</scope>
    <source>
        <strain evidence="2">AVDCRST_MAG80</strain>
    </source>
</reference>
<feature type="compositionally biased region" description="Basic residues" evidence="1">
    <location>
        <begin position="14"/>
        <end position="39"/>
    </location>
</feature>
<organism evidence="2">
    <name type="scientific">uncultured Rubrobacteraceae bacterium</name>
    <dbReference type="NCBI Taxonomy" id="349277"/>
    <lineage>
        <taxon>Bacteria</taxon>
        <taxon>Bacillati</taxon>
        <taxon>Actinomycetota</taxon>
        <taxon>Rubrobacteria</taxon>
        <taxon>Rubrobacterales</taxon>
        <taxon>Rubrobacteraceae</taxon>
        <taxon>environmental samples</taxon>
    </lineage>
</organism>
<feature type="compositionally biased region" description="Basic residues" evidence="1">
    <location>
        <begin position="58"/>
        <end position="71"/>
    </location>
</feature>
<feature type="region of interest" description="Disordered" evidence="1">
    <location>
        <begin position="1"/>
        <end position="98"/>
    </location>
</feature>
<evidence type="ECO:0000313" key="2">
    <source>
        <dbReference type="EMBL" id="CAA9453098.1"/>
    </source>
</evidence>
<protein>
    <submittedName>
        <fullName evidence="2">Uncharacterized protein</fullName>
    </submittedName>
</protein>
<sequence>ADLRPRFSDLGLRQTRRKGRTGRRGGGRRGGGHARRAGLRWRGVPLGPAEHHTQGRVARGHLLHRPLRRDRQRLALRSPRRAASGPLPDAEAREARRPGGAAVVLARLVRAHRHRLSHPRGRHPSVILADPGLGMVQPRLLLQPVVLRARVHAHRARRYAAADGVVAATPEEEAERAGRRV</sequence>
<feature type="non-terminal residue" evidence="2">
    <location>
        <position position="181"/>
    </location>
</feature>
<gene>
    <name evidence="2" type="ORF">AVDCRST_MAG80-2519</name>
</gene>
<feature type="compositionally biased region" description="Low complexity" evidence="1">
    <location>
        <begin position="75"/>
        <end position="85"/>
    </location>
</feature>
<proteinExistence type="predicted"/>
<name>A0A6J4QRP1_9ACTN</name>
<dbReference type="EMBL" id="CADCVC010000225">
    <property type="protein sequence ID" value="CAA9453098.1"/>
    <property type="molecule type" value="Genomic_DNA"/>
</dbReference>
<dbReference type="AlphaFoldDB" id="A0A6J4QRP1"/>
<evidence type="ECO:0000256" key="1">
    <source>
        <dbReference type="SAM" id="MobiDB-lite"/>
    </source>
</evidence>
<feature type="non-terminal residue" evidence="2">
    <location>
        <position position="1"/>
    </location>
</feature>
<accession>A0A6J4QRP1</accession>